<keyword evidence="3" id="KW-1185">Reference proteome</keyword>
<reference evidence="2 3" key="1">
    <citation type="submission" date="2016-08" db="EMBL/GenBank/DDBJ databases">
        <authorList>
            <consortium name="Lentinula edodes genome sequencing consortium"/>
            <person name="Sakamoto Y."/>
            <person name="Nakade K."/>
            <person name="Sato S."/>
            <person name="Yoshida Y."/>
            <person name="Miyazaki K."/>
            <person name="Natsume S."/>
            <person name="Konno N."/>
        </authorList>
    </citation>
    <scope>NUCLEOTIDE SEQUENCE [LARGE SCALE GENOMIC DNA]</scope>
    <source>
        <strain evidence="2 3">NBRC 111202</strain>
    </source>
</reference>
<dbReference type="InterPro" id="IPR040976">
    <property type="entry name" value="Pkinase_fungal"/>
</dbReference>
<proteinExistence type="predicted"/>
<comment type="caution">
    <text evidence="2">The sequence shown here is derived from an EMBL/GenBank/DDBJ whole genome shotgun (WGS) entry which is preliminary data.</text>
</comment>
<dbReference type="Pfam" id="PF17667">
    <property type="entry name" value="Pkinase_fungal"/>
    <property type="match status" value="1"/>
</dbReference>
<dbReference type="Proteomes" id="UP000188533">
    <property type="component" value="Unassembled WGS sequence"/>
</dbReference>
<organism evidence="2 3">
    <name type="scientific">Lentinula edodes</name>
    <name type="common">Shiitake mushroom</name>
    <name type="synonym">Lentinus edodes</name>
    <dbReference type="NCBI Taxonomy" id="5353"/>
    <lineage>
        <taxon>Eukaryota</taxon>
        <taxon>Fungi</taxon>
        <taxon>Dikarya</taxon>
        <taxon>Basidiomycota</taxon>
        <taxon>Agaricomycotina</taxon>
        <taxon>Agaricomycetes</taxon>
        <taxon>Agaricomycetidae</taxon>
        <taxon>Agaricales</taxon>
        <taxon>Marasmiineae</taxon>
        <taxon>Omphalotaceae</taxon>
        <taxon>Lentinula</taxon>
    </lineage>
</organism>
<reference evidence="2 3" key="2">
    <citation type="submission" date="2017-02" db="EMBL/GenBank/DDBJ databases">
        <title>A genome survey and senescence transcriptome analysis in Lentinula edodes.</title>
        <authorList>
            <person name="Sakamoto Y."/>
            <person name="Nakade K."/>
            <person name="Sato S."/>
            <person name="Yoshida Y."/>
            <person name="Miyazaki K."/>
            <person name="Natsume S."/>
            <person name="Konno N."/>
        </authorList>
    </citation>
    <scope>NUCLEOTIDE SEQUENCE [LARGE SCALE GENOMIC DNA]</scope>
    <source>
        <strain evidence="2 3">NBRC 111202</strain>
    </source>
</reference>
<evidence type="ECO:0000313" key="2">
    <source>
        <dbReference type="EMBL" id="GAW08950.1"/>
    </source>
</evidence>
<evidence type="ECO:0000259" key="1">
    <source>
        <dbReference type="Pfam" id="PF17667"/>
    </source>
</evidence>
<feature type="domain" description="Fungal-type protein kinase" evidence="1">
    <location>
        <begin position="143"/>
        <end position="224"/>
    </location>
</feature>
<accession>A0A1Q3EP14</accession>
<dbReference type="EMBL" id="BDGU01000858">
    <property type="protein sequence ID" value="GAW08950.1"/>
    <property type="molecule type" value="Genomic_DNA"/>
</dbReference>
<sequence>MSSSSPRKSDSAYHPYYECSPRAFLKTYASNKQLRSKDLRNVVMNALKEGKLLDDNGWISLRNTGKGQNQNETFAFLGQVAETITRAATQHDETLKPQAVTCPSPTATYQHSKLGYRLFSDWTAVFNVLSSSIHVDAKPSTVSASRKTPVKTLDIASIAEFKLEDTTEKIIDNEEKMVGAAKQLLGNDPCRERILGFTMEKRRTRFWDFSRCAITVSEPFDLNEMALET</sequence>
<evidence type="ECO:0000313" key="3">
    <source>
        <dbReference type="Proteomes" id="UP000188533"/>
    </source>
</evidence>
<dbReference type="AlphaFoldDB" id="A0A1Q3EP14"/>
<protein>
    <recommendedName>
        <fullName evidence="1">Fungal-type protein kinase domain-containing protein</fullName>
    </recommendedName>
</protein>
<gene>
    <name evidence="2" type="ORF">LENED_011064</name>
</gene>
<name>A0A1Q3EP14_LENED</name>